<dbReference type="AlphaFoldDB" id="A0A117S0T9"/>
<organism evidence="2 3">
    <name type="scientific">Streptomyces dysideae</name>
    <dbReference type="NCBI Taxonomy" id="909626"/>
    <lineage>
        <taxon>Bacteria</taxon>
        <taxon>Bacillati</taxon>
        <taxon>Actinomycetota</taxon>
        <taxon>Actinomycetes</taxon>
        <taxon>Kitasatosporales</taxon>
        <taxon>Streptomycetaceae</taxon>
        <taxon>Streptomyces</taxon>
    </lineage>
</organism>
<evidence type="ECO:0008006" key="4">
    <source>
        <dbReference type="Google" id="ProtNLM"/>
    </source>
</evidence>
<name>A0A117S0T9_9ACTN</name>
<dbReference type="Proteomes" id="UP000053260">
    <property type="component" value="Unassembled WGS sequence"/>
</dbReference>
<sequence>MRSTVPVPSAFLVAYLATYPATLASVYSATRASVSSPSPRAVMGSTLYRPPQAMTRSPMASEAMVSRALFTARLTAALSASEVAQAGGGVVCEASP</sequence>
<protein>
    <recommendedName>
        <fullName evidence="4">Secreted protein</fullName>
    </recommendedName>
</protein>
<evidence type="ECO:0000256" key="1">
    <source>
        <dbReference type="SAM" id="SignalP"/>
    </source>
</evidence>
<keyword evidence="3" id="KW-1185">Reference proteome</keyword>
<reference evidence="2 3" key="1">
    <citation type="submission" date="2015-10" db="EMBL/GenBank/DDBJ databases">
        <title>Draft genome sequence of Streptomyces sp. RV15, isolated from a marine sponge.</title>
        <authorList>
            <person name="Ruckert C."/>
            <person name="Abdelmohsen U.R."/>
            <person name="Winkler A."/>
            <person name="Hentschel U."/>
            <person name="Kalinowski J."/>
            <person name="Kampfer P."/>
            <person name="Glaeser S."/>
        </authorList>
    </citation>
    <scope>NUCLEOTIDE SEQUENCE [LARGE SCALE GENOMIC DNA]</scope>
    <source>
        <strain evidence="2 3">RV15</strain>
    </source>
</reference>
<comment type="caution">
    <text evidence="2">The sequence shown here is derived from an EMBL/GenBank/DDBJ whole genome shotgun (WGS) entry which is preliminary data.</text>
</comment>
<dbReference type="STRING" id="909626.AQJ91_14380"/>
<accession>A0A117S0T9</accession>
<feature type="signal peptide" evidence="1">
    <location>
        <begin position="1"/>
        <end position="24"/>
    </location>
</feature>
<keyword evidence="1" id="KW-0732">Signal</keyword>
<feature type="chain" id="PRO_5039427458" description="Secreted protein" evidence="1">
    <location>
        <begin position="25"/>
        <end position="96"/>
    </location>
</feature>
<proteinExistence type="predicted"/>
<gene>
    <name evidence="2" type="ORF">AQJ91_14380</name>
</gene>
<evidence type="ECO:0000313" key="3">
    <source>
        <dbReference type="Proteomes" id="UP000053260"/>
    </source>
</evidence>
<dbReference type="EMBL" id="LMXB01000036">
    <property type="protein sequence ID" value="KUO20452.1"/>
    <property type="molecule type" value="Genomic_DNA"/>
</dbReference>
<evidence type="ECO:0000313" key="2">
    <source>
        <dbReference type="EMBL" id="KUO20452.1"/>
    </source>
</evidence>